<dbReference type="GO" id="GO:0015074">
    <property type="term" value="P:DNA integration"/>
    <property type="evidence" value="ECO:0007669"/>
    <property type="project" value="InterPro"/>
</dbReference>
<evidence type="ECO:0000313" key="3">
    <source>
        <dbReference type="Proteomes" id="UP000244932"/>
    </source>
</evidence>
<proteinExistence type="predicted"/>
<dbReference type="GO" id="GO:0003676">
    <property type="term" value="F:nucleic acid binding"/>
    <property type="evidence" value="ECO:0007669"/>
    <property type="project" value="InterPro"/>
</dbReference>
<dbReference type="AlphaFoldDB" id="A0A2R8AFT1"/>
<keyword evidence="3" id="KW-1185">Reference proteome</keyword>
<dbReference type="InterPro" id="IPR001584">
    <property type="entry name" value="Integrase_cat-core"/>
</dbReference>
<accession>A0A2R8AFT1</accession>
<dbReference type="Proteomes" id="UP000244932">
    <property type="component" value="Unassembled WGS sequence"/>
</dbReference>
<dbReference type="Pfam" id="PF00665">
    <property type="entry name" value="rve"/>
    <property type="match status" value="1"/>
</dbReference>
<dbReference type="PANTHER" id="PTHR46889:SF4">
    <property type="entry name" value="TRANSPOSASE INSO FOR INSERTION SEQUENCE ELEMENT IS911B-RELATED"/>
    <property type="match status" value="1"/>
</dbReference>
<sequence length="94" mass="10573">MTEDLRDQGERISENRVARLGSLRRSATGAVLTDITYIKTHEGWLYLCVIIDLFSRRVVGWSAQSGMTTELARQALLMTVWPRKPNGKVTVHSG</sequence>
<name>A0A2R8AFT1_9RHOB</name>
<organism evidence="2 3">
    <name type="scientific">Pontivivens insulae</name>
    <dbReference type="NCBI Taxonomy" id="1639689"/>
    <lineage>
        <taxon>Bacteria</taxon>
        <taxon>Pseudomonadati</taxon>
        <taxon>Pseudomonadota</taxon>
        <taxon>Alphaproteobacteria</taxon>
        <taxon>Rhodobacterales</taxon>
        <taxon>Paracoccaceae</taxon>
        <taxon>Pontivivens</taxon>
    </lineage>
</organism>
<dbReference type="PANTHER" id="PTHR46889">
    <property type="entry name" value="TRANSPOSASE INSF FOR INSERTION SEQUENCE IS3B-RELATED"/>
    <property type="match status" value="1"/>
</dbReference>
<evidence type="ECO:0000313" key="2">
    <source>
        <dbReference type="EMBL" id="SPF31104.1"/>
    </source>
</evidence>
<feature type="domain" description="Integrase catalytic" evidence="1">
    <location>
        <begin position="31"/>
        <end position="93"/>
    </location>
</feature>
<dbReference type="InterPro" id="IPR036397">
    <property type="entry name" value="RNaseH_sf"/>
</dbReference>
<dbReference type="EMBL" id="OMKW01000005">
    <property type="protein sequence ID" value="SPF31104.1"/>
    <property type="molecule type" value="Genomic_DNA"/>
</dbReference>
<dbReference type="InterPro" id="IPR012337">
    <property type="entry name" value="RNaseH-like_sf"/>
</dbReference>
<protein>
    <recommendedName>
        <fullName evidence="1">Integrase catalytic domain-containing protein</fullName>
    </recommendedName>
</protein>
<gene>
    <name evidence="2" type="ORF">POI8812_03455</name>
</gene>
<dbReference type="Gene3D" id="3.30.420.10">
    <property type="entry name" value="Ribonuclease H-like superfamily/Ribonuclease H"/>
    <property type="match status" value="1"/>
</dbReference>
<dbReference type="SUPFAM" id="SSF53098">
    <property type="entry name" value="Ribonuclease H-like"/>
    <property type="match status" value="1"/>
</dbReference>
<evidence type="ECO:0000259" key="1">
    <source>
        <dbReference type="Pfam" id="PF00665"/>
    </source>
</evidence>
<reference evidence="2" key="1">
    <citation type="submission" date="2018-03" db="EMBL/GenBank/DDBJ databases">
        <authorList>
            <person name="Keele B.F."/>
        </authorList>
    </citation>
    <scope>NUCLEOTIDE SEQUENCE [LARGE SCALE GENOMIC DNA]</scope>
    <source>
        <strain evidence="2">CeCT 8812</strain>
    </source>
</reference>
<dbReference type="InterPro" id="IPR050900">
    <property type="entry name" value="Transposase_IS3/IS150/IS904"/>
</dbReference>